<sequence>MPPPSPPPPPPSATVCFRNDRFDGRCVTPIESTPGAESGDDDATGFRKILYEPQSYPDNYCSQEAFLSSLRMNTNLKRYRYWPLVAKTACIAQHLSVIAIFVIVWLWLRAGAIEPPALLVADVALLLLGYSCRSALLRTAGAQLVVSNTRNPESLHVRQECEDPAVAGVDDLGSLPEYSLLENPPTIVSEGIRLRERLWEDTKSALHVFGTLWVLSPILQTLTSSWSEDTIIAVAVILLVIHALIHDYAFVYRPVPSSALISKSLALRKAWLVDSTVGLNAAMFAAIILASRLRTPDYVFAFAFFAMLAFAFVPFAFKWVYDNSRNVYTKVLTPGICFVATLGLWMHSKF</sequence>
<dbReference type="Pfam" id="PF06432">
    <property type="entry name" value="GPI2"/>
    <property type="match status" value="1"/>
</dbReference>
<evidence type="ECO:0000313" key="9">
    <source>
        <dbReference type="EMBL" id="KAF4704058.1"/>
    </source>
</evidence>
<proteinExistence type="inferred from homology"/>
<dbReference type="AlphaFoldDB" id="A0A7J6Q6Y5"/>
<dbReference type="PANTHER" id="PTHR12982:SF0">
    <property type="entry name" value="PHOSPHATIDYLINOSITOL N-ACETYLGLUCOSAMINYLTRANSFERASE SUBUNIT C"/>
    <property type="match status" value="1"/>
</dbReference>
<keyword evidence="7 8" id="KW-0472">Membrane</keyword>
<evidence type="ECO:0000256" key="5">
    <source>
        <dbReference type="ARBA" id="ARBA00022692"/>
    </source>
</evidence>
<evidence type="ECO:0000256" key="1">
    <source>
        <dbReference type="ARBA" id="ARBA00004141"/>
    </source>
</evidence>
<dbReference type="GO" id="GO:0006506">
    <property type="term" value="P:GPI anchor biosynthetic process"/>
    <property type="evidence" value="ECO:0007669"/>
    <property type="project" value="UniProtKB-UniPathway"/>
</dbReference>
<protein>
    <submittedName>
        <fullName evidence="9">Uncharacterized protein</fullName>
    </submittedName>
</protein>
<feature type="transmembrane region" description="Helical" evidence="8">
    <location>
        <begin position="81"/>
        <end position="107"/>
    </location>
</feature>
<evidence type="ECO:0000313" key="10">
    <source>
        <dbReference type="Proteomes" id="UP000574390"/>
    </source>
</evidence>
<evidence type="ECO:0000256" key="2">
    <source>
        <dbReference type="ARBA" id="ARBA00004687"/>
    </source>
</evidence>
<accession>A0A7J6Q6Y5</accession>
<name>A0A7J6Q6Y5_PEROL</name>
<keyword evidence="4" id="KW-0337">GPI-anchor biosynthesis</keyword>
<feature type="transmembrane region" description="Helical" evidence="8">
    <location>
        <begin position="271"/>
        <end position="292"/>
    </location>
</feature>
<reference evidence="9 10" key="1">
    <citation type="submission" date="2020-04" db="EMBL/GenBank/DDBJ databases">
        <title>Perkinsus olseni comparative genomics.</title>
        <authorList>
            <person name="Bogema D.R."/>
        </authorList>
    </citation>
    <scope>NUCLEOTIDE SEQUENCE [LARGE SCALE GENOMIC DNA]</scope>
    <source>
        <strain evidence="9">ATCC PRA-205</strain>
    </source>
</reference>
<organism evidence="9 10">
    <name type="scientific">Perkinsus olseni</name>
    <name type="common">Perkinsus atlanticus</name>
    <dbReference type="NCBI Taxonomy" id="32597"/>
    <lineage>
        <taxon>Eukaryota</taxon>
        <taxon>Sar</taxon>
        <taxon>Alveolata</taxon>
        <taxon>Perkinsozoa</taxon>
        <taxon>Perkinsea</taxon>
        <taxon>Perkinsida</taxon>
        <taxon>Perkinsidae</taxon>
        <taxon>Perkinsus</taxon>
    </lineage>
</organism>
<feature type="transmembrane region" description="Helical" evidence="8">
    <location>
        <begin position="327"/>
        <end position="346"/>
    </location>
</feature>
<comment type="similarity">
    <text evidence="3">Belongs to the PIGC family.</text>
</comment>
<dbReference type="PANTHER" id="PTHR12982">
    <property type="entry name" value="PHOSPHATIDYLINOSITOL GLYCAN, CLASS C"/>
    <property type="match status" value="1"/>
</dbReference>
<feature type="non-terminal residue" evidence="9">
    <location>
        <position position="350"/>
    </location>
</feature>
<feature type="transmembrane region" description="Helical" evidence="8">
    <location>
        <begin position="230"/>
        <end position="250"/>
    </location>
</feature>
<evidence type="ECO:0000256" key="7">
    <source>
        <dbReference type="ARBA" id="ARBA00023136"/>
    </source>
</evidence>
<keyword evidence="6 8" id="KW-1133">Transmembrane helix</keyword>
<dbReference type="GO" id="GO:0000506">
    <property type="term" value="C:glycosylphosphatidylinositol-N-acetylglucosaminyltransferase (GPI-GnT) complex"/>
    <property type="evidence" value="ECO:0007669"/>
    <property type="project" value="TreeGrafter"/>
</dbReference>
<dbReference type="PIRSF" id="PIRSF016104">
    <property type="entry name" value="GPI2"/>
    <property type="match status" value="1"/>
</dbReference>
<dbReference type="EMBL" id="JABANM010031746">
    <property type="protein sequence ID" value="KAF4704058.1"/>
    <property type="molecule type" value="Genomic_DNA"/>
</dbReference>
<dbReference type="UniPathway" id="UPA00196"/>
<keyword evidence="5 8" id="KW-0812">Transmembrane</keyword>
<dbReference type="InterPro" id="IPR009450">
    <property type="entry name" value="Plno_GlcNAc_GPI2"/>
</dbReference>
<feature type="transmembrane region" description="Helical" evidence="8">
    <location>
        <begin position="205"/>
        <end position="224"/>
    </location>
</feature>
<feature type="transmembrane region" description="Helical" evidence="8">
    <location>
        <begin position="298"/>
        <end position="320"/>
    </location>
</feature>
<comment type="caution">
    <text evidence="9">The sequence shown here is derived from an EMBL/GenBank/DDBJ whole genome shotgun (WGS) entry which is preliminary data.</text>
</comment>
<gene>
    <name evidence="9" type="ORF">FOZ62_025191</name>
</gene>
<comment type="pathway">
    <text evidence="2">Glycolipid biosynthesis; glycosylphosphatidylinositol-anchor biosynthesis.</text>
</comment>
<dbReference type="Proteomes" id="UP000574390">
    <property type="component" value="Unassembled WGS sequence"/>
</dbReference>
<evidence type="ECO:0000256" key="3">
    <source>
        <dbReference type="ARBA" id="ARBA00008321"/>
    </source>
</evidence>
<evidence type="ECO:0000256" key="8">
    <source>
        <dbReference type="SAM" id="Phobius"/>
    </source>
</evidence>
<comment type="subcellular location">
    <subcellularLocation>
        <location evidence="1">Membrane</location>
        <topology evidence="1">Multi-pass membrane protein</topology>
    </subcellularLocation>
</comment>
<evidence type="ECO:0000256" key="6">
    <source>
        <dbReference type="ARBA" id="ARBA00022989"/>
    </source>
</evidence>
<evidence type="ECO:0000256" key="4">
    <source>
        <dbReference type="ARBA" id="ARBA00022502"/>
    </source>
</evidence>